<gene>
    <name evidence="2" type="primary">ccnb1l</name>
    <name evidence="2" type="synonym">zgc:103540</name>
</gene>
<evidence type="ECO:0000313" key="2">
    <source>
        <dbReference type="RefSeq" id="XP_073785142.1"/>
    </source>
</evidence>
<keyword evidence="1" id="KW-1185">Reference proteome</keyword>
<evidence type="ECO:0000313" key="1">
    <source>
        <dbReference type="Proteomes" id="UP000000437"/>
    </source>
</evidence>
<reference evidence="2" key="1">
    <citation type="submission" date="2025-08" db="UniProtKB">
        <authorList>
            <consortium name="RefSeq"/>
        </authorList>
    </citation>
    <scope>IDENTIFICATION</scope>
    <source>
        <strain evidence="2">Tuebingen</strain>
        <tissue evidence="2">Fibroblasts and whole tissue</tissue>
    </source>
</reference>
<name>A0AC58HT18_DANRE</name>
<sequence>MSPRVTRARSKSAATRAQKPQAAPYFLRSRVPLGNASNLIGLERVVEVLKKPKAARAKKQSAKSNCVAKEKEKTPEPVPQAPDCAAAAAVFQADSPQCFSSLLLQEIQDSGDAADAQMCCEYERDIYTYLQHLEVALSVRPCYLQGQQVSAGMRALALDWLMQVQREFRLQPETLFMTVGIIDRFLQSNPVPKQYLQLVCVTAMLLSCKYEEVYPPTVGDFAFVTDGAYSCGDVRRMERIILKRLDYSLGRPNPLHFLQRACRVSQASAQHQSLAQFLLEVSVLDSDLLHVPPSLLAAAAFAESRRILDSGERSLHLQHQSGYSAETLTPVMLQMENQLKKISSEHALQEIHSRYQKQMHMARTLR</sequence>
<proteinExistence type="predicted"/>
<dbReference type="Proteomes" id="UP000000437">
    <property type="component" value="Chromosome 18"/>
</dbReference>
<accession>A0AC58HT18</accession>
<protein>
    <submittedName>
        <fullName evidence="2">Cyclin B1, like isoform X1</fullName>
    </submittedName>
</protein>
<dbReference type="RefSeq" id="XP_073785142.1">
    <property type="nucleotide sequence ID" value="XM_073929041.1"/>
</dbReference>
<organism evidence="1 2">
    <name type="scientific">Danio rerio</name>
    <name type="common">Zebrafish</name>
    <name type="synonym">Brachydanio rerio</name>
    <dbReference type="NCBI Taxonomy" id="7955"/>
    <lineage>
        <taxon>Eukaryota</taxon>
        <taxon>Metazoa</taxon>
        <taxon>Chordata</taxon>
        <taxon>Craniata</taxon>
        <taxon>Vertebrata</taxon>
        <taxon>Euteleostomi</taxon>
        <taxon>Actinopterygii</taxon>
        <taxon>Neopterygii</taxon>
        <taxon>Teleostei</taxon>
        <taxon>Ostariophysi</taxon>
        <taxon>Cypriniformes</taxon>
        <taxon>Danionidae</taxon>
        <taxon>Danioninae</taxon>
        <taxon>Danio</taxon>
    </lineage>
</organism>